<dbReference type="EMBL" id="JAAMPI010000051">
    <property type="protein sequence ID" value="KAF4636741.1"/>
    <property type="molecule type" value="Genomic_DNA"/>
</dbReference>
<feature type="region of interest" description="Disordered" evidence="1">
    <location>
        <begin position="30"/>
        <end position="115"/>
    </location>
</feature>
<sequence length="115" mass="13224">MCLIVVRRLCSTPARFFAFTFRAHRIPVDEHRAWSDVDLTQGRWPRSRDRGENTRGSADDEGEDKDEGIDEEDNDEANEVEDNEDKEDIKSGVEGEREDDNDSDGIVRQGDEDEH</sequence>
<gene>
    <name evidence="2" type="ORF">G7Y89_g1336</name>
</gene>
<keyword evidence="3" id="KW-1185">Reference proteome</keyword>
<organism evidence="2 3">
    <name type="scientific">Cudoniella acicularis</name>
    <dbReference type="NCBI Taxonomy" id="354080"/>
    <lineage>
        <taxon>Eukaryota</taxon>
        <taxon>Fungi</taxon>
        <taxon>Dikarya</taxon>
        <taxon>Ascomycota</taxon>
        <taxon>Pezizomycotina</taxon>
        <taxon>Leotiomycetes</taxon>
        <taxon>Helotiales</taxon>
        <taxon>Tricladiaceae</taxon>
        <taxon>Cudoniella</taxon>
    </lineage>
</organism>
<proteinExistence type="predicted"/>
<dbReference type="Proteomes" id="UP000566819">
    <property type="component" value="Unassembled WGS sequence"/>
</dbReference>
<evidence type="ECO:0000313" key="3">
    <source>
        <dbReference type="Proteomes" id="UP000566819"/>
    </source>
</evidence>
<comment type="caution">
    <text evidence="2">The sequence shown here is derived from an EMBL/GenBank/DDBJ whole genome shotgun (WGS) entry which is preliminary data.</text>
</comment>
<evidence type="ECO:0000313" key="2">
    <source>
        <dbReference type="EMBL" id="KAF4636741.1"/>
    </source>
</evidence>
<evidence type="ECO:0000256" key="1">
    <source>
        <dbReference type="SAM" id="MobiDB-lite"/>
    </source>
</evidence>
<dbReference type="AlphaFoldDB" id="A0A8H4RX43"/>
<feature type="compositionally biased region" description="Acidic residues" evidence="1">
    <location>
        <begin position="59"/>
        <end position="86"/>
    </location>
</feature>
<protein>
    <submittedName>
        <fullName evidence="2">Uncharacterized protein</fullName>
    </submittedName>
</protein>
<accession>A0A8H4RX43</accession>
<reference evidence="2 3" key="1">
    <citation type="submission" date="2020-03" db="EMBL/GenBank/DDBJ databases">
        <title>Draft Genome Sequence of Cudoniella acicularis.</title>
        <authorList>
            <person name="Buettner E."/>
            <person name="Kellner H."/>
        </authorList>
    </citation>
    <scope>NUCLEOTIDE SEQUENCE [LARGE SCALE GENOMIC DNA]</scope>
    <source>
        <strain evidence="2 3">DSM 108380</strain>
    </source>
</reference>
<name>A0A8H4RX43_9HELO</name>